<dbReference type="WBParaSite" id="ALUE_0001331001-mRNA-1">
    <property type="protein sequence ID" value="ALUE_0001331001-mRNA-1"/>
    <property type="gene ID" value="ALUE_0001331001"/>
</dbReference>
<proteinExistence type="predicted"/>
<dbReference type="AlphaFoldDB" id="A0A0M3I7T8"/>
<reference evidence="3" key="1">
    <citation type="submission" date="2017-02" db="UniProtKB">
        <authorList>
            <consortium name="WormBaseParasite"/>
        </authorList>
    </citation>
    <scope>IDENTIFICATION</scope>
</reference>
<feature type="coiled-coil region" evidence="1">
    <location>
        <begin position="34"/>
        <end position="68"/>
    </location>
</feature>
<protein>
    <submittedName>
        <fullName evidence="3">SKA2 domain-containing protein</fullName>
    </submittedName>
</protein>
<organism evidence="2 3">
    <name type="scientific">Ascaris lumbricoides</name>
    <name type="common">Giant roundworm</name>
    <dbReference type="NCBI Taxonomy" id="6252"/>
    <lineage>
        <taxon>Eukaryota</taxon>
        <taxon>Metazoa</taxon>
        <taxon>Ecdysozoa</taxon>
        <taxon>Nematoda</taxon>
        <taxon>Chromadorea</taxon>
        <taxon>Rhabditida</taxon>
        <taxon>Spirurina</taxon>
        <taxon>Ascaridomorpha</taxon>
        <taxon>Ascaridoidea</taxon>
        <taxon>Ascarididae</taxon>
        <taxon>Ascaris</taxon>
    </lineage>
</organism>
<sequence>MDGLKQYLVNSHIRHLEEQLVEVKATAKAPEADLESTQSYLEAIEQKYANLQLEKNKLRGEIDSLNLQADMLNLCLHFLKISMSIPVCYRSMEPDGTQFLLMLPRATG</sequence>
<keyword evidence="2" id="KW-1185">Reference proteome</keyword>
<evidence type="ECO:0000313" key="3">
    <source>
        <dbReference type="WBParaSite" id="ALUE_0001331001-mRNA-1"/>
    </source>
</evidence>
<dbReference type="Proteomes" id="UP000036681">
    <property type="component" value="Unplaced"/>
</dbReference>
<evidence type="ECO:0000256" key="1">
    <source>
        <dbReference type="SAM" id="Coils"/>
    </source>
</evidence>
<accession>A0A0M3I7T8</accession>
<evidence type="ECO:0000313" key="2">
    <source>
        <dbReference type="Proteomes" id="UP000036681"/>
    </source>
</evidence>
<name>A0A0M3I7T8_ASCLU</name>
<keyword evidence="1" id="KW-0175">Coiled coil</keyword>